<gene>
    <name evidence="2" type="ordered locus">MCP_1015</name>
</gene>
<accession>D1YXB5</accession>
<evidence type="ECO:0000313" key="2">
    <source>
        <dbReference type="EMBL" id="BAI61087.1"/>
    </source>
</evidence>
<keyword evidence="1" id="KW-1133">Transmembrane helix</keyword>
<reference evidence="3" key="3">
    <citation type="journal article" date="2011" name="PLoS ONE">
        <title>Genome sequence of a mesophilic hydrogenotrophic methanogen Methanocella paludicola, the first cultivated representative of the order Methanocellales.</title>
        <authorList>
            <person name="Sakai S."/>
            <person name="Takaki Y."/>
            <person name="Shimamura S."/>
            <person name="Sekine M."/>
            <person name="Tajima T."/>
            <person name="Kosugi H."/>
            <person name="Ichikawa N."/>
            <person name="Tasumi E."/>
            <person name="Hiraki A.T."/>
            <person name="Shimizu A."/>
            <person name="Kato Y."/>
            <person name="Nishiko R."/>
            <person name="Mori K."/>
            <person name="Fujita N."/>
            <person name="Imachi H."/>
            <person name="Takai K."/>
        </authorList>
    </citation>
    <scope>NUCLEOTIDE SEQUENCE [LARGE SCALE GENOMIC DNA]</scope>
    <source>
        <strain evidence="3">DSM 17711 / JCM 13418 / NBRC 101707 / SANAE</strain>
    </source>
</reference>
<dbReference type="InParanoid" id="D1YXB5"/>
<evidence type="ECO:0000313" key="3">
    <source>
        <dbReference type="Proteomes" id="UP000001882"/>
    </source>
</evidence>
<keyword evidence="1" id="KW-0472">Membrane</keyword>
<protein>
    <submittedName>
        <fullName evidence="2">Uncharacterized protein</fullName>
    </submittedName>
</protein>
<evidence type="ECO:0000256" key="1">
    <source>
        <dbReference type="SAM" id="Phobius"/>
    </source>
</evidence>
<keyword evidence="1" id="KW-0812">Transmembrane</keyword>
<feature type="transmembrane region" description="Helical" evidence="1">
    <location>
        <begin position="35"/>
        <end position="53"/>
    </location>
</feature>
<name>D1YXB5_METPS</name>
<dbReference type="Proteomes" id="UP000001882">
    <property type="component" value="Chromosome"/>
</dbReference>
<dbReference type="AlphaFoldDB" id="D1YXB5"/>
<dbReference type="GeneID" id="55557954"/>
<organism evidence="2 3">
    <name type="scientific">Methanocella paludicola (strain DSM 17711 / JCM 13418 / NBRC 101707 / SANAE)</name>
    <dbReference type="NCBI Taxonomy" id="304371"/>
    <lineage>
        <taxon>Archaea</taxon>
        <taxon>Methanobacteriati</taxon>
        <taxon>Methanobacteriota</taxon>
        <taxon>Stenosarchaea group</taxon>
        <taxon>Methanomicrobia</taxon>
        <taxon>Methanocellales</taxon>
        <taxon>Methanocellaceae</taxon>
        <taxon>Methanocella</taxon>
    </lineage>
</organism>
<dbReference type="EMBL" id="AP011532">
    <property type="protein sequence ID" value="BAI61087.1"/>
    <property type="molecule type" value="Genomic_DNA"/>
</dbReference>
<sequence>MKIKLSPWSVVLGLLILLMIAAMLGLVPYVSPMNVFWLVVTVACIWGIKIIFFPKKKS</sequence>
<dbReference type="RefSeq" id="WP_012899766.1">
    <property type="nucleotide sequence ID" value="NC_013665.1"/>
</dbReference>
<reference evidence="2 3" key="2">
    <citation type="journal article" date="2008" name="Int. J. Syst. Evol. Microbiol.">
        <title>Methanocella paludicola gen. nov., sp. nov., a methane-producing archaeon, the first isolate of the lineage 'Rice Cluster I', and proposal of the new archaeal order Methanocellales ord. nov.</title>
        <authorList>
            <person name="Sakai S."/>
            <person name="Imachi H."/>
            <person name="Hanada S."/>
            <person name="Ohashi A."/>
            <person name="Harada H."/>
            <person name="Kamagata Y."/>
        </authorList>
    </citation>
    <scope>NUCLEOTIDE SEQUENCE [LARGE SCALE GENOMIC DNA]</scope>
    <source>
        <strain evidence="3">DSM 17711 / JCM 13418 / NBRC 101707 / SANAE</strain>
    </source>
</reference>
<proteinExistence type="predicted"/>
<feature type="transmembrane region" description="Helical" evidence="1">
    <location>
        <begin position="7"/>
        <end position="29"/>
    </location>
</feature>
<reference evidence="2 3" key="1">
    <citation type="journal article" date="2007" name="Appl. Environ. Microbiol.">
        <title>Isolation of key methanogens for global methane emission from rice paddy fields: a novel isolate affiliated with the clone cluster rice cluster I.</title>
        <authorList>
            <person name="Sakai S."/>
            <person name="Imachi H."/>
            <person name="Sekiguchi Y."/>
            <person name="Ohashi A."/>
            <person name="Harada H."/>
            <person name="Kamagata Y."/>
        </authorList>
    </citation>
    <scope>NUCLEOTIDE SEQUENCE [LARGE SCALE GENOMIC DNA]</scope>
    <source>
        <strain evidence="3">DSM 17711 / JCM 13418 / NBRC 101707 / SANAE</strain>
    </source>
</reference>
<dbReference type="KEGG" id="mpd:MCP_1015"/>
<keyword evidence="3" id="KW-1185">Reference proteome</keyword>